<dbReference type="AlphaFoldDB" id="A0A0B7C153"/>
<evidence type="ECO:0000313" key="2">
    <source>
        <dbReference type="EMBL" id="CEK98361.1"/>
    </source>
</evidence>
<sequence length="72" mass="7822">IKSSSREASSGSRTSEHSDIIRQIGEGADVKQYLAPDLSDDEEEASDESIDTMMDTESQLSYAQQVGAIRKA</sequence>
<feature type="non-terminal residue" evidence="2">
    <location>
        <position position="72"/>
    </location>
</feature>
<reference evidence="2" key="1">
    <citation type="submission" date="2014-12" db="EMBL/GenBank/DDBJ databases">
        <title>Insight into the proteome of Arion vulgaris.</title>
        <authorList>
            <person name="Aradska J."/>
            <person name="Bulat T."/>
            <person name="Smidak R."/>
            <person name="Sarate P."/>
            <person name="Gangsoo J."/>
            <person name="Sialana F."/>
            <person name="Bilban M."/>
            <person name="Lubec G."/>
        </authorList>
    </citation>
    <scope>NUCLEOTIDE SEQUENCE</scope>
    <source>
        <tissue evidence="2">Skin</tissue>
    </source>
</reference>
<accession>A0A0B7C153</accession>
<protein>
    <submittedName>
        <fullName evidence="2">Uncharacterized protein</fullName>
    </submittedName>
</protein>
<organism evidence="2">
    <name type="scientific">Arion vulgaris</name>
    <dbReference type="NCBI Taxonomy" id="1028688"/>
    <lineage>
        <taxon>Eukaryota</taxon>
        <taxon>Metazoa</taxon>
        <taxon>Spiralia</taxon>
        <taxon>Lophotrochozoa</taxon>
        <taxon>Mollusca</taxon>
        <taxon>Gastropoda</taxon>
        <taxon>Heterobranchia</taxon>
        <taxon>Euthyneura</taxon>
        <taxon>Panpulmonata</taxon>
        <taxon>Eupulmonata</taxon>
        <taxon>Stylommatophora</taxon>
        <taxon>Helicina</taxon>
        <taxon>Arionoidea</taxon>
        <taxon>Arionidae</taxon>
        <taxon>Arion</taxon>
    </lineage>
</organism>
<gene>
    <name evidence="2" type="primary">ORF218512</name>
</gene>
<evidence type="ECO:0000256" key="1">
    <source>
        <dbReference type="SAM" id="MobiDB-lite"/>
    </source>
</evidence>
<proteinExistence type="predicted"/>
<feature type="compositionally biased region" description="Acidic residues" evidence="1">
    <location>
        <begin position="38"/>
        <end position="49"/>
    </location>
</feature>
<feature type="region of interest" description="Disordered" evidence="1">
    <location>
        <begin position="1"/>
        <end position="49"/>
    </location>
</feature>
<name>A0A0B7C153_9EUPU</name>
<feature type="non-terminal residue" evidence="2">
    <location>
        <position position="1"/>
    </location>
</feature>
<dbReference type="EMBL" id="HACG01051490">
    <property type="protein sequence ID" value="CEK98361.1"/>
    <property type="molecule type" value="Transcribed_RNA"/>
</dbReference>